<feature type="region of interest" description="Disordered" evidence="1">
    <location>
        <begin position="194"/>
        <end position="299"/>
    </location>
</feature>
<proteinExistence type="predicted"/>
<evidence type="ECO:0000313" key="3">
    <source>
        <dbReference type="Proteomes" id="UP001215151"/>
    </source>
</evidence>
<comment type="caution">
    <text evidence="2">The sequence shown here is derived from an EMBL/GenBank/DDBJ whole genome shotgun (WGS) entry which is preliminary data.</text>
</comment>
<dbReference type="Gene3D" id="1.10.238.10">
    <property type="entry name" value="EF-hand"/>
    <property type="match status" value="1"/>
</dbReference>
<dbReference type="AlphaFoldDB" id="A0AAD7U0W3"/>
<evidence type="ECO:0000313" key="2">
    <source>
        <dbReference type="EMBL" id="KAJ8489217.1"/>
    </source>
</evidence>
<protein>
    <submittedName>
        <fullName evidence="2">Uncharacterized protein</fullName>
    </submittedName>
</protein>
<feature type="compositionally biased region" description="Basic and acidic residues" evidence="1">
    <location>
        <begin position="287"/>
        <end position="299"/>
    </location>
</feature>
<feature type="compositionally biased region" description="Basic and acidic residues" evidence="1">
    <location>
        <begin position="194"/>
        <end position="206"/>
    </location>
</feature>
<name>A0AAD7U0W3_9APHY</name>
<evidence type="ECO:0000256" key="1">
    <source>
        <dbReference type="SAM" id="MobiDB-lite"/>
    </source>
</evidence>
<feature type="compositionally biased region" description="Acidic residues" evidence="1">
    <location>
        <begin position="233"/>
        <end position="247"/>
    </location>
</feature>
<accession>A0AAD7U0W3</accession>
<reference evidence="2" key="1">
    <citation type="submission" date="2022-11" db="EMBL/GenBank/DDBJ databases">
        <title>Genome Sequence of Cubamyces cubensis.</title>
        <authorList>
            <person name="Buettner E."/>
        </authorList>
    </citation>
    <scope>NUCLEOTIDE SEQUENCE</scope>
    <source>
        <strain evidence="2">MPL-01</strain>
    </source>
</reference>
<dbReference type="EMBL" id="JAPEVG010000052">
    <property type="protein sequence ID" value="KAJ8489217.1"/>
    <property type="molecule type" value="Genomic_DNA"/>
</dbReference>
<sequence length="375" mass="40987">MADDAYDPAFAALPFHLQERIDAAFDTAQLPDSDELEPTRKRRKVEHSPQPQPGGFLVDEPAPGGFIPKPSASGGFLVDDTELHGGGFVRGRSPFDTPAGGFIVDERSSSDSERRTHIPFSLIPTALQILDLAPDDEDVLSVFRNAASGWGELKRGRADENELERGSNQEDGALVSRKDWRAVCAALLDTGADDRDDVHMDEDGLVDRSPTGTDRPEEAPSDSGEDYVQSDGGDSDVEVEDDSDDDYRGEGGGFVRSKKTKTSPKTRGGTRTLSGKGRSTAESDEEERGKEPRGLTTRQKKECRAAFSLFFPDVTDDELDKQRIRIKDITRVAKLLKEKVTAEETVEMLEAFSTAADKSMGLADFERMMIAAKLA</sequence>
<keyword evidence="3" id="KW-1185">Reference proteome</keyword>
<organism evidence="2 3">
    <name type="scientific">Trametes cubensis</name>
    <dbReference type="NCBI Taxonomy" id="1111947"/>
    <lineage>
        <taxon>Eukaryota</taxon>
        <taxon>Fungi</taxon>
        <taxon>Dikarya</taxon>
        <taxon>Basidiomycota</taxon>
        <taxon>Agaricomycotina</taxon>
        <taxon>Agaricomycetes</taxon>
        <taxon>Polyporales</taxon>
        <taxon>Polyporaceae</taxon>
        <taxon>Trametes</taxon>
    </lineage>
</organism>
<dbReference type="Proteomes" id="UP001215151">
    <property type="component" value="Unassembled WGS sequence"/>
</dbReference>
<gene>
    <name evidence="2" type="ORF">ONZ51_g3096</name>
</gene>
<feature type="region of interest" description="Disordered" evidence="1">
    <location>
        <begin position="24"/>
        <end position="73"/>
    </location>
</feature>